<evidence type="ECO:0008006" key="4">
    <source>
        <dbReference type="Google" id="ProtNLM"/>
    </source>
</evidence>
<evidence type="ECO:0000313" key="2">
    <source>
        <dbReference type="EMBL" id="GAA2638637.1"/>
    </source>
</evidence>
<keyword evidence="3" id="KW-1185">Reference proteome</keyword>
<evidence type="ECO:0000313" key="3">
    <source>
        <dbReference type="Proteomes" id="UP001501447"/>
    </source>
</evidence>
<name>A0ABN3QZ68_9ACTN</name>
<sequence>MTHRPAVFAALLGLTRAGSAIGDFWVQSDFCARAKGGSDDHPVTYVDPATEDDGGRDKVQMCGQPSPG</sequence>
<accession>A0ABN3QZ68</accession>
<proteinExistence type="predicted"/>
<feature type="region of interest" description="Disordered" evidence="1">
    <location>
        <begin position="36"/>
        <end position="68"/>
    </location>
</feature>
<dbReference type="RefSeq" id="WP_344570604.1">
    <property type="nucleotide sequence ID" value="NZ_BAAARJ010000032.1"/>
</dbReference>
<comment type="caution">
    <text evidence="2">The sequence shown here is derived from an EMBL/GenBank/DDBJ whole genome shotgun (WGS) entry which is preliminary data.</text>
</comment>
<reference evidence="2 3" key="1">
    <citation type="journal article" date="2019" name="Int. J. Syst. Evol. Microbiol.">
        <title>The Global Catalogue of Microorganisms (GCM) 10K type strain sequencing project: providing services to taxonomists for standard genome sequencing and annotation.</title>
        <authorList>
            <consortium name="The Broad Institute Genomics Platform"/>
            <consortium name="The Broad Institute Genome Sequencing Center for Infectious Disease"/>
            <person name="Wu L."/>
            <person name="Ma J."/>
        </authorList>
    </citation>
    <scope>NUCLEOTIDE SEQUENCE [LARGE SCALE GENOMIC DNA]</scope>
    <source>
        <strain evidence="2 3">JCM 16373</strain>
    </source>
</reference>
<gene>
    <name evidence="2" type="ORF">GCM10009863_64400</name>
</gene>
<evidence type="ECO:0000256" key="1">
    <source>
        <dbReference type="SAM" id="MobiDB-lite"/>
    </source>
</evidence>
<organism evidence="2 3">
    <name type="scientific">Streptomyces axinellae</name>
    <dbReference type="NCBI Taxonomy" id="552788"/>
    <lineage>
        <taxon>Bacteria</taxon>
        <taxon>Bacillati</taxon>
        <taxon>Actinomycetota</taxon>
        <taxon>Actinomycetes</taxon>
        <taxon>Kitasatosporales</taxon>
        <taxon>Streptomycetaceae</taxon>
        <taxon>Streptomyces</taxon>
    </lineage>
</organism>
<protein>
    <recommendedName>
        <fullName evidence="4">Secreted protein</fullName>
    </recommendedName>
</protein>
<dbReference type="EMBL" id="BAAARJ010000032">
    <property type="protein sequence ID" value="GAA2638637.1"/>
    <property type="molecule type" value="Genomic_DNA"/>
</dbReference>
<dbReference type="Proteomes" id="UP001501447">
    <property type="component" value="Unassembled WGS sequence"/>
</dbReference>